<dbReference type="InterPro" id="IPR000209">
    <property type="entry name" value="Peptidase_S8/S53_dom"/>
</dbReference>
<protein>
    <submittedName>
        <fullName evidence="4">S8 family serine peptidase</fullName>
    </submittedName>
</protein>
<dbReference type="Pfam" id="PF00082">
    <property type="entry name" value="Peptidase_S8"/>
    <property type="match status" value="1"/>
</dbReference>
<dbReference type="RefSeq" id="WP_268114136.1">
    <property type="nucleotide sequence ID" value="NZ_CP113524.1"/>
</dbReference>
<dbReference type="SUPFAM" id="SSF52743">
    <property type="entry name" value="Subtilisin-like"/>
    <property type="match status" value="1"/>
</dbReference>
<dbReference type="Gene3D" id="3.40.50.200">
    <property type="entry name" value="Peptidase S8/S53 domain"/>
    <property type="match status" value="1"/>
</dbReference>
<comment type="similarity">
    <text evidence="1">Belongs to the peptidase S8 family.</text>
</comment>
<organism evidence="4 5">
    <name type="scientific">Lacrimispora xylanolytica</name>
    <dbReference type="NCBI Taxonomy" id="29375"/>
    <lineage>
        <taxon>Bacteria</taxon>
        <taxon>Bacillati</taxon>
        <taxon>Bacillota</taxon>
        <taxon>Clostridia</taxon>
        <taxon>Lachnospirales</taxon>
        <taxon>Lachnospiraceae</taxon>
        <taxon>Lacrimispora</taxon>
    </lineage>
</organism>
<reference evidence="4" key="1">
    <citation type="submission" date="2022-11" db="EMBL/GenBank/DDBJ databases">
        <title>Lacrimispora xylanolytica sy1, complete genome.</title>
        <authorList>
            <person name="Choi S."/>
        </authorList>
    </citation>
    <scope>NUCLEOTIDE SEQUENCE</scope>
    <source>
        <strain evidence="4">Sy1</strain>
    </source>
</reference>
<evidence type="ECO:0000256" key="2">
    <source>
        <dbReference type="ARBA" id="ARBA00022801"/>
    </source>
</evidence>
<dbReference type="Proteomes" id="UP001163115">
    <property type="component" value="Chromosome"/>
</dbReference>
<gene>
    <name evidence="4" type="ORF">OW255_11060</name>
</gene>
<dbReference type="InterPro" id="IPR023827">
    <property type="entry name" value="Peptidase_S8_Asp-AS"/>
</dbReference>
<evidence type="ECO:0000256" key="1">
    <source>
        <dbReference type="ARBA" id="ARBA00011073"/>
    </source>
</evidence>
<proteinExistence type="inferred from homology"/>
<keyword evidence="5" id="KW-1185">Reference proteome</keyword>
<evidence type="ECO:0000313" key="4">
    <source>
        <dbReference type="EMBL" id="WAJ22123.1"/>
    </source>
</evidence>
<dbReference type="InterPro" id="IPR036852">
    <property type="entry name" value="Peptidase_S8/S53_dom_sf"/>
</dbReference>
<feature type="domain" description="Peptidase S8/S53" evidence="3">
    <location>
        <begin position="251"/>
        <end position="374"/>
    </location>
</feature>
<sequence length="484" mass="55897">MEFDRDEFILWNEQTKSIYYFMRRHLDNHNQTFNLFSRLFRKNSLLAVLLIDDKIEGLITWKRVKRAGDWLVHIDILIISDEFRGSKRMFFFIEQAFLYLNSCFESPDQEILLIAETRYNSVYKYIDKFFTILPAPGSNRDSQTDRDKLIHLFYQDFVEHYLQGMYYNGDTHTIRLKGVEPADTDIYSEFDCLGKLNITLDEYSVIFCRITKEQINKIKRFHEVEVCSKAELLKNCLLLNQVNKDGPGRNKQTKVAIIDTGISQNRKVNLIGGVHVFYENGSVKTDNDFYSNEEHGNLAVRIIESIYPDAEFFIVRALSGRDCRCENMIKGIYLAADSGANVISIGGATLSQDFKDDLQNACDYAVSKGCIIIAPRDIETTKECYPFSFSNVLGIGITSIYNMILLDRTFNIVKATPEWIDYDDDSDRLIGNVSLGSSVANYIITALVAKLWKTYSLTGYEDLWNQLEKIGMPAEEIEHYLFDE</sequence>
<dbReference type="EMBL" id="CP113524">
    <property type="protein sequence ID" value="WAJ22123.1"/>
    <property type="molecule type" value="Genomic_DNA"/>
</dbReference>
<accession>A0ABY7A963</accession>
<name>A0ABY7A963_9FIRM</name>
<evidence type="ECO:0000313" key="5">
    <source>
        <dbReference type="Proteomes" id="UP001163115"/>
    </source>
</evidence>
<dbReference type="PROSITE" id="PS00136">
    <property type="entry name" value="SUBTILASE_ASP"/>
    <property type="match status" value="1"/>
</dbReference>
<keyword evidence="2" id="KW-0378">Hydrolase</keyword>
<evidence type="ECO:0000259" key="3">
    <source>
        <dbReference type="Pfam" id="PF00082"/>
    </source>
</evidence>